<feature type="compositionally biased region" description="Basic and acidic residues" evidence="1">
    <location>
        <begin position="123"/>
        <end position="137"/>
    </location>
</feature>
<evidence type="ECO:0000313" key="4">
    <source>
        <dbReference type="Proteomes" id="UP000301737"/>
    </source>
</evidence>
<name>A0A4C2E3M9_9SACH</name>
<dbReference type="OrthoDB" id="4056678at2759"/>
<evidence type="ECO:0000256" key="1">
    <source>
        <dbReference type="SAM" id="MobiDB-lite"/>
    </source>
</evidence>
<dbReference type="InterPro" id="IPR029178">
    <property type="entry name" value="Ecm11_C"/>
</dbReference>
<feature type="region of interest" description="Disordered" evidence="1">
    <location>
        <begin position="1"/>
        <end position="137"/>
    </location>
</feature>
<feature type="compositionally biased region" description="Basic and acidic residues" evidence="1">
    <location>
        <begin position="80"/>
        <end position="92"/>
    </location>
</feature>
<feature type="compositionally biased region" description="Basic and acidic residues" evidence="1">
    <location>
        <begin position="50"/>
        <end position="65"/>
    </location>
</feature>
<dbReference type="EMBL" id="BIMX01000003">
    <property type="protein sequence ID" value="GCE97906.1"/>
    <property type="molecule type" value="Genomic_DNA"/>
</dbReference>
<dbReference type="Proteomes" id="UP000301737">
    <property type="component" value="Unassembled WGS sequence"/>
</dbReference>
<sequence>MSAVKAEPSSDDVATVQELLVTKESNKGAGDGSQAHRQALAGKSINQSNKHTDKREKELQMRKFESFLLKPGQLPNGKESVTDPVKREKEQVKSPIVSSAATPDEANLGEGTEQSEIPQKRPVGKEEAKPSSKRRELNERFEELTNFVEDKEQSNQSDNPGEYLKIVKLLYQPQKDEGGSIFQELEQQSEREFCTQASSWSLQEWVQNGQQLLNTHTKLVGELVRHRIELSVKFQVITNAINDRADALSAQGILVDQKLQRIKTLGEEILHII</sequence>
<gene>
    <name evidence="3" type="ORF">ZYGM_003790</name>
</gene>
<feature type="domain" description="Extracellular mutant protein 11 C-terminal" evidence="2">
    <location>
        <begin position="180"/>
        <end position="270"/>
    </location>
</feature>
<dbReference type="Pfam" id="PF15463">
    <property type="entry name" value="ECM11"/>
    <property type="match status" value="1"/>
</dbReference>
<evidence type="ECO:0000313" key="3">
    <source>
        <dbReference type="EMBL" id="GCE97906.1"/>
    </source>
</evidence>
<reference evidence="3 4" key="1">
    <citation type="submission" date="2019-01" db="EMBL/GenBank/DDBJ databases">
        <title>Draft Genome Sequencing of Zygosaccharomyces mellis Ca-7.</title>
        <authorList>
            <person name="Shiwa Y."/>
            <person name="Kanesaki Y."/>
            <person name="Ishige T."/>
            <person name="Mura K."/>
            <person name="Hori T."/>
            <person name="Tamura T."/>
        </authorList>
    </citation>
    <scope>NUCLEOTIDE SEQUENCE [LARGE SCALE GENOMIC DNA]</scope>
    <source>
        <strain evidence="3 4">Ca-7</strain>
    </source>
</reference>
<proteinExistence type="predicted"/>
<accession>A0A4C2E3M9</accession>
<organism evidence="3 4">
    <name type="scientific">Zygosaccharomyces mellis</name>
    <dbReference type="NCBI Taxonomy" id="42258"/>
    <lineage>
        <taxon>Eukaryota</taxon>
        <taxon>Fungi</taxon>
        <taxon>Dikarya</taxon>
        <taxon>Ascomycota</taxon>
        <taxon>Saccharomycotina</taxon>
        <taxon>Saccharomycetes</taxon>
        <taxon>Saccharomycetales</taxon>
        <taxon>Saccharomycetaceae</taxon>
        <taxon>Zygosaccharomyces</taxon>
    </lineage>
</organism>
<evidence type="ECO:0000259" key="2">
    <source>
        <dbReference type="Pfam" id="PF15463"/>
    </source>
</evidence>
<protein>
    <recommendedName>
        <fullName evidence="2">Extracellular mutant protein 11 C-terminal domain-containing protein</fullName>
    </recommendedName>
</protein>
<dbReference type="AlphaFoldDB" id="A0A4C2E3M9"/>
<keyword evidence="4" id="KW-1185">Reference proteome</keyword>
<comment type="caution">
    <text evidence="3">The sequence shown here is derived from an EMBL/GenBank/DDBJ whole genome shotgun (WGS) entry which is preliminary data.</text>
</comment>